<reference evidence="1 2" key="1">
    <citation type="submission" date="2015-02" db="EMBL/GenBank/DDBJ databases">
        <title>Genome Sequence of Jannaschia aquimarina DSM28248, a member of the Roseobacter clade.</title>
        <authorList>
            <person name="Voget S."/>
            <person name="Daniel R."/>
        </authorList>
    </citation>
    <scope>NUCLEOTIDE SEQUENCE [LARGE SCALE GENOMIC DNA]</scope>
    <source>
        <strain evidence="1 2">GSW-M26</strain>
    </source>
</reference>
<organism evidence="1 2">
    <name type="scientific">Jannaschia aquimarina</name>
    <dbReference type="NCBI Taxonomy" id="935700"/>
    <lineage>
        <taxon>Bacteria</taxon>
        <taxon>Pseudomonadati</taxon>
        <taxon>Pseudomonadota</taxon>
        <taxon>Alphaproteobacteria</taxon>
        <taxon>Rhodobacterales</taxon>
        <taxon>Roseobacteraceae</taxon>
        <taxon>Jannaschia</taxon>
    </lineage>
</organism>
<proteinExistence type="predicted"/>
<dbReference type="STRING" id="935700.jaqu_17110"/>
<evidence type="ECO:0000313" key="2">
    <source>
        <dbReference type="Proteomes" id="UP000032232"/>
    </source>
</evidence>
<dbReference type="OrthoDB" id="8452716at2"/>
<dbReference type="EMBL" id="JYFE01000032">
    <property type="protein sequence ID" value="KIT16483.1"/>
    <property type="molecule type" value="Genomic_DNA"/>
</dbReference>
<keyword evidence="2" id="KW-1185">Reference proteome</keyword>
<gene>
    <name evidence="1" type="ORF">jaqu_17110</name>
</gene>
<protein>
    <submittedName>
        <fullName evidence="1">Uncharacterized protein</fullName>
    </submittedName>
</protein>
<name>A0A0D1D9A9_9RHOB</name>
<comment type="caution">
    <text evidence="1">The sequence shown here is derived from an EMBL/GenBank/DDBJ whole genome shotgun (WGS) entry which is preliminary data.</text>
</comment>
<evidence type="ECO:0000313" key="1">
    <source>
        <dbReference type="EMBL" id="KIT16483.1"/>
    </source>
</evidence>
<dbReference type="AlphaFoldDB" id="A0A0D1D9A9"/>
<sequence length="210" mass="22335">MTWQEIAAQTFSDTLGQIDGPLGTLIAGLVFGRPEGGGPCVIGRGHPDAPPPSGTRSVFVDGDLHIDGTLNLYEMGGGHGETVFVVTGDLSCDRLVNTRGGVLLVGGDLTVREIAFNAHESAYFATLGRTEIWFYQGVDIWLETGGAARLRYGDGYALPIGYLNAAGQAIRPDHGEIESYARLGLTRGSLREKATALDEAIMAGVPLYRR</sequence>
<dbReference type="PATRIC" id="fig|935700.4.peg.1776"/>
<dbReference type="Proteomes" id="UP000032232">
    <property type="component" value="Unassembled WGS sequence"/>
</dbReference>
<accession>A0A0D1D9A9</accession>
<dbReference type="RefSeq" id="WP_043918546.1">
    <property type="nucleotide sequence ID" value="NZ_FZPF01000005.1"/>
</dbReference>